<reference evidence="2" key="2">
    <citation type="journal article" date="2021" name="PeerJ">
        <title>Extensive microbial diversity within the chicken gut microbiome revealed by metagenomics and culture.</title>
        <authorList>
            <person name="Gilroy R."/>
            <person name="Ravi A."/>
            <person name="Getino M."/>
            <person name="Pursley I."/>
            <person name="Horton D.L."/>
            <person name="Alikhan N.F."/>
            <person name="Baker D."/>
            <person name="Gharbi K."/>
            <person name="Hall N."/>
            <person name="Watson M."/>
            <person name="Adriaenssens E.M."/>
            <person name="Foster-Nyarko E."/>
            <person name="Jarju S."/>
            <person name="Secka A."/>
            <person name="Antonio M."/>
            <person name="Oren A."/>
            <person name="Chaudhuri R.R."/>
            <person name="La Ragione R."/>
            <person name="Hildebrand F."/>
            <person name="Pallen M.J."/>
        </authorList>
    </citation>
    <scope>NUCLEOTIDE SEQUENCE</scope>
    <source>
        <strain evidence="2">13361</strain>
    </source>
</reference>
<dbReference type="Gene3D" id="2.30.30.240">
    <property type="entry name" value="PRC-barrel domain"/>
    <property type="match status" value="1"/>
</dbReference>
<protein>
    <submittedName>
        <fullName evidence="2">YlmC/YmxH family sporulation protein</fullName>
    </submittedName>
</protein>
<organism evidence="2 3">
    <name type="scientific">Candidatus Faecousia excrementigallinarum</name>
    <dbReference type="NCBI Taxonomy" id="2840806"/>
    <lineage>
        <taxon>Bacteria</taxon>
        <taxon>Bacillati</taxon>
        <taxon>Bacillota</taxon>
        <taxon>Clostridia</taxon>
        <taxon>Eubacteriales</taxon>
        <taxon>Oscillospiraceae</taxon>
        <taxon>Faecousia</taxon>
    </lineage>
</organism>
<gene>
    <name evidence="2" type="ORF">IAB74_08170</name>
</gene>
<sequence length="91" mass="10230">MSFTELRCKEVICVSDGRRLGFVCDAIIKVPEGCIEAILVPGPSKFFGLWGPGDDFVIPWRCICKVGPDIILVDIDPEHCRRPRERKGLPF</sequence>
<evidence type="ECO:0000313" key="2">
    <source>
        <dbReference type="EMBL" id="HIQ68465.1"/>
    </source>
</evidence>
<evidence type="ECO:0000313" key="3">
    <source>
        <dbReference type="Proteomes" id="UP000886796"/>
    </source>
</evidence>
<dbReference type="SUPFAM" id="SSF50346">
    <property type="entry name" value="PRC-barrel domain"/>
    <property type="match status" value="1"/>
</dbReference>
<proteinExistence type="predicted"/>
<dbReference type="Pfam" id="PF05239">
    <property type="entry name" value="PRC"/>
    <property type="match status" value="1"/>
</dbReference>
<dbReference type="InterPro" id="IPR014238">
    <property type="entry name" value="Spore_YlmC/YmxH"/>
</dbReference>
<dbReference type="PANTHER" id="PTHR40061:SF1">
    <property type="entry name" value="SPORULATION PROTEIN YLMC-RELATED"/>
    <property type="match status" value="1"/>
</dbReference>
<name>A0A9D1CMI2_9FIRM</name>
<dbReference type="EMBL" id="DVFK01000110">
    <property type="protein sequence ID" value="HIQ68465.1"/>
    <property type="molecule type" value="Genomic_DNA"/>
</dbReference>
<dbReference type="NCBIfam" id="TIGR02888">
    <property type="entry name" value="spore_YlmC_YmxH"/>
    <property type="match status" value="1"/>
</dbReference>
<dbReference type="PANTHER" id="PTHR40061">
    <property type="entry name" value="SPORULATION PROTEIN YLMC-RELATED"/>
    <property type="match status" value="1"/>
</dbReference>
<accession>A0A9D1CMI2</accession>
<comment type="caution">
    <text evidence="2">The sequence shown here is derived from an EMBL/GenBank/DDBJ whole genome shotgun (WGS) entry which is preliminary data.</text>
</comment>
<dbReference type="Proteomes" id="UP000886796">
    <property type="component" value="Unassembled WGS sequence"/>
</dbReference>
<reference evidence="2" key="1">
    <citation type="submission" date="2020-10" db="EMBL/GenBank/DDBJ databases">
        <authorList>
            <person name="Gilroy R."/>
        </authorList>
    </citation>
    <scope>NUCLEOTIDE SEQUENCE</scope>
    <source>
        <strain evidence="2">13361</strain>
    </source>
</reference>
<feature type="domain" description="PRC-barrel" evidence="1">
    <location>
        <begin position="2"/>
        <end position="78"/>
    </location>
</feature>
<evidence type="ECO:0000259" key="1">
    <source>
        <dbReference type="Pfam" id="PF05239"/>
    </source>
</evidence>
<dbReference type="InterPro" id="IPR011033">
    <property type="entry name" value="PRC_barrel-like_sf"/>
</dbReference>
<dbReference type="InterPro" id="IPR027275">
    <property type="entry name" value="PRC-brl_dom"/>
</dbReference>
<dbReference type="AlphaFoldDB" id="A0A9D1CMI2"/>